<proteinExistence type="predicted"/>
<reference evidence="3" key="1">
    <citation type="submission" date="2022-10" db="EMBL/GenBank/DDBJ databases">
        <title>Determination and structural analysis of whole genome sequence of Sarocladium strictum F4-1.</title>
        <authorList>
            <person name="Hu L."/>
            <person name="Jiang Y."/>
        </authorList>
    </citation>
    <scope>NUCLEOTIDE SEQUENCE</scope>
    <source>
        <strain evidence="3">F4-1</strain>
    </source>
</reference>
<dbReference type="Proteomes" id="UP001175261">
    <property type="component" value="Unassembled WGS sequence"/>
</dbReference>
<dbReference type="AlphaFoldDB" id="A0AA39GTV8"/>
<evidence type="ECO:0000256" key="1">
    <source>
        <dbReference type="SAM" id="SignalP"/>
    </source>
</evidence>
<dbReference type="SMART" id="SM00198">
    <property type="entry name" value="SCP"/>
    <property type="match status" value="1"/>
</dbReference>
<name>A0AA39GTV8_SARSR</name>
<comment type="caution">
    <text evidence="3">The sequence shown here is derived from an EMBL/GenBank/DDBJ whole genome shotgun (WGS) entry which is preliminary data.</text>
</comment>
<dbReference type="EMBL" id="JAPDFR010000001">
    <property type="protein sequence ID" value="KAK0392683.1"/>
    <property type="molecule type" value="Genomic_DNA"/>
</dbReference>
<protein>
    <recommendedName>
        <fullName evidence="2">SCP domain-containing protein</fullName>
    </recommendedName>
</protein>
<dbReference type="InterPro" id="IPR035940">
    <property type="entry name" value="CAP_sf"/>
</dbReference>
<keyword evidence="4" id="KW-1185">Reference proteome</keyword>
<sequence>MKLFHFLASVALYSMGVFSQSDDAAKAVATINQARQAHGLQPLTWHPDLATYAQYWADRMGSGQEPFHHASGVLRPSQGETLYQEQSMQCDPAYDTPLQSAVKDWLGQAPLYTGQAISTGQEPWLHFSQCMWSQSTQIGCGRAFSISEPYKFFDVCRFFPEGNIIGQRPF</sequence>
<dbReference type="Gene3D" id="3.40.33.10">
    <property type="entry name" value="CAP"/>
    <property type="match status" value="1"/>
</dbReference>
<keyword evidence="1" id="KW-0732">Signal</keyword>
<evidence type="ECO:0000259" key="2">
    <source>
        <dbReference type="SMART" id="SM00198"/>
    </source>
</evidence>
<dbReference type="InterPro" id="IPR001283">
    <property type="entry name" value="CRISP-related"/>
</dbReference>
<feature type="signal peptide" evidence="1">
    <location>
        <begin position="1"/>
        <end position="19"/>
    </location>
</feature>
<accession>A0AA39GTV8</accession>
<evidence type="ECO:0000313" key="3">
    <source>
        <dbReference type="EMBL" id="KAK0392683.1"/>
    </source>
</evidence>
<dbReference type="InterPro" id="IPR014044">
    <property type="entry name" value="CAP_dom"/>
</dbReference>
<dbReference type="PRINTS" id="PR00837">
    <property type="entry name" value="V5TPXLIKE"/>
</dbReference>
<gene>
    <name evidence="3" type="ORF">NLU13_2178</name>
</gene>
<feature type="domain" description="SCP" evidence="2">
    <location>
        <begin position="22"/>
        <end position="166"/>
    </location>
</feature>
<dbReference type="SUPFAM" id="SSF55797">
    <property type="entry name" value="PR-1-like"/>
    <property type="match status" value="1"/>
</dbReference>
<organism evidence="3 4">
    <name type="scientific">Sarocladium strictum</name>
    <name type="common">Black bundle disease fungus</name>
    <name type="synonym">Acremonium strictum</name>
    <dbReference type="NCBI Taxonomy" id="5046"/>
    <lineage>
        <taxon>Eukaryota</taxon>
        <taxon>Fungi</taxon>
        <taxon>Dikarya</taxon>
        <taxon>Ascomycota</taxon>
        <taxon>Pezizomycotina</taxon>
        <taxon>Sordariomycetes</taxon>
        <taxon>Hypocreomycetidae</taxon>
        <taxon>Hypocreales</taxon>
        <taxon>Sarocladiaceae</taxon>
        <taxon>Sarocladium</taxon>
    </lineage>
</organism>
<feature type="chain" id="PRO_5041217148" description="SCP domain-containing protein" evidence="1">
    <location>
        <begin position="20"/>
        <end position="170"/>
    </location>
</feature>
<dbReference type="PANTHER" id="PTHR10334">
    <property type="entry name" value="CYSTEINE-RICH SECRETORY PROTEIN-RELATED"/>
    <property type="match status" value="1"/>
</dbReference>
<evidence type="ECO:0000313" key="4">
    <source>
        <dbReference type="Proteomes" id="UP001175261"/>
    </source>
</evidence>
<dbReference type="Pfam" id="PF00188">
    <property type="entry name" value="CAP"/>
    <property type="match status" value="1"/>
</dbReference>